<dbReference type="AlphaFoldDB" id="D2KTX9"/>
<keyword evidence="1" id="KW-0223">Dioxygenase</keyword>
<sequence length="231" mass="25241">MTTLTYTDYLQMETLLSLQEPRIPATAGRAAVLAEQFFIITHQSCELWLKQVGADLGAAADALTPPCDVDDLESGVEFLMRTGEILRVLHGQLLALEKLPVQYFAEFRPYLGTASGAQSAQFRQLARLLGGDQHPGSLYQVFVAAAAYHGRTVPEVCRQGVGAGALHRIAEALMDIGNGYWHWKVTHLALMSKMAGNRQGTGGTSGVDFLARRVTMPFAELRGLRSQLHDD</sequence>
<keyword evidence="1" id="KW-0560">Oxidoreductase</keyword>
<dbReference type="GO" id="GO:0019442">
    <property type="term" value="P:L-tryptophan catabolic process to acetyl-CoA"/>
    <property type="evidence" value="ECO:0007669"/>
    <property type="project" value="TreeGrafter"/>
</dbReference>
<dbReference type="GO" id="GO:0046872">
    <property type="term" value="F:metal ion binding"/>
    <property type="evidence" value="ECO:0007669"/>
    <property type="project" value="InterPro"/>
</dbReference>
<name>D2KTX9_9ACTN</name>
<evidence type="ECO:0000313" key="1">
    <source>
        <dbReference type="EMBL" id="BAI63282.1"/>
    </source>
</evidence>
<dbReference type="EMBL" id="AB375771">
    <property type="protein sequence ID" value="BAI63282.1"/>
    <property type="molecule type" value="Genomic_DNA"/>
</dbReference>
<proteinExistence type="predicted"/>
<reference evidence="1" key="1">
    <citation type="submission" date="2008-01" db="EMBL/GenBank/DDBJ databases">
        <title>Systematic design of unnatural natural products via genetic mutation and hybridization of two NRP producing gene cluster in Escherichia coli.</title>
        <authorList>
            <person name="Watanabe K."/>
            <person name="Hotta K."/>
            <person name="Praseuth A.P."/>
            <person name="Nakaya M."/>
            <person name="Wang C.C."/>
            <person name="Oguri H."/>
            <person name="Oikawa H."/>
        </authorList>
    </citation>
    <scope>NUCLEOTIDE SEQUENCE</scope>
    <source>
        <strain evidence="1">SNA15896</strain>
    </source>
</reference>
<gene>
    <name evidence="1" type="primary">swb10</name>
</gene>
<dbReference type="InterPro" id="IPR004981">
    <property type="entry name" value="Trp_2_3_dOase"/>
</dbReference>
<dbReference type="PANTHER" id="PTHR10138:SF0">
    <property type="entry name" value="TRYPTOPHAN 2,3-DIOXYGENASE"/>
    <property type="match status" value="1"/>
</dbReference>
<dbReference type="InterPro" id="IPR037217">
    <property type="entry name" value="Trp/Indoleamine_2_3_dOase-like"/>
</dbReference>
<dbReference type="BioCyc" id="MetaCyc:MONOMER-19590"/>
<dbReference type="GO" id="GO:0019441">
    <property type="term" value="P:L-tryptophan catabolic process to kynurenine"/>
    <property type="evidence" value="ECO:0007669"/>
    <property type="project" value="InterPro"/>
</dbReference>
<dbReference type="SUPFAM" id="SSF140959">
    <property type="entry name" value="Indolic compounds 2,3-dioxygenase-like"/>
    <property type="match status" value="1"/>
</dbReference>
<dbReference type="Gene3D" id="1.20.58.480">
    <property type="match status" value="2"/>
</dbReference>
<protein>
    <submittedName>
        <fullName evidence="1">Putative tryptophan 2,3-dioxygenase</fullName>
    </submittedName>
</protein>
<dbReference type="GO" id="GO:0004833">
    <property type="term" value="F:L-tryptophan 2,3-dioxygenase activity"/>
    <property type="evidence" value="ECO:0007669"/>
    <property type="project" value="InterPro"/>
</dbReference>
<accession>D2KTX9</accession>
<organism evidence="1">
    <name type="scientific">Streptomyces sp. SNA15896</name>
    <dbReference type="NCBI Taxonomy" id="497689"/>
    <lineage>
        <taxon>Bacteria</taxon>
        <taxon>Bacillati</taxon>
        <taxon>Actinomycetota</taxon>
        <taxon>Actinomycetes</taxon>
        <taxon>Kitasatosporales</taxon>
        <taxon>Streptomycetaceae</taxon>
        <taxon>Streptomyces</taxon>
    </lineage>
</organism>
<dbReference type="PANTHER" id="PTHR10138">
    <property type="entry name" value="TRYPTOPHAN 2,3-DIOXYGENASE"/>
    <property type="match status" value="1"/>
</dbReference>
<dbReference type="GO" id="GO:0020037">
    <property type="term" value="F:heme binding"/>
    <property type="evidence" value="ECO:0007669"/>
    <property type="project" value="InterPro"/>
</dbReference>
<dbReference type="Pfam" id="PF03301">
    <property type="entry name" value="Trp_dioxygenase"/>
    <property type="match status" value="2"/>
</dbReference>